<dbReference type="AlphaFoldDB" id="A0A2W5FDK7"/>
<dbReference type="InterPro" id="IPR020828">
    <property type="entry name" value="GlycerAld_3-P_DH_NAD(P)-bd"/>
</dbReference>
<dbReference type="EC" id="1.2.1.12" evidence="3"/>
<gene>
    <name evidence="3" type="primary">gapA</name>
    <name evidence="3" type="ORF">DI586_11020</name>
</gene>
<organism evidence="3 4">
    <name type="scientific">Micavibrio aeruginosavorus</name>
    <dbReference type="NCBI Taxonomy" id="349221"/>
    <lineage>
        <taxon>Bacteria</taxon>
        <taxon>Pseudomonadati</taxon>
        <taxon>Bdellovibrionota</taxon>
        <taxon>Bdellovibrionia</taxon>
        <taxon>Bdellovibrionales</taxon>
        <taxon>Pseudobdellovibrionaceae</taxon>
        <taxon>Micavibrio</taxon>
    </lineage>
</organism>
<dbReference type="GO" id="GO:0051287">
    <property type="term" value="F:NAD binding"/>
    <property type="evidence" value="ECO:0007669"/>
    <property type="project" value="InterPro"/>
</dbReference>
<feature type="domain" description="Glyceraldehyde 3-phosphate dehydrogenase NAD(P) binding" evidence="2">
    <location>
        <begin position="3"/>
        <end position="67"/>
    </location>
</feature>
<dbReference type="Proteomes" id="UP000249739">
    <property type="component" value="Unassembled WGS sequence"/>
</dbReference>
<keyword evidence="1 3" id="KW-0560">Oxidoreductase</keyword>
<dbReference type="GO" id="GO:0004365">
    <property type="term" value="F:glyceraldehyde-3-phosphate dehydrogenase (NAD+) (phosphorylating) activity"/>
    <property type="evidence" value="ECO:0007669"/>
    <property type="project" value="UniProtKB-EC"/>
</dbReference>
<comment type="caution">
    <text evidence="3">The sequence shown here is derived from an EMBL/GenBank/DDBJ whole genome shotgun (WGS) entry which is preliminary data.</text>
</comment>
<evidence type="ECO:0000313" key="3">
    <source>
        <dbReference type="EMBL" id="PZP53448.1"/>
    </source>
</evidence>
<evidence type="ECO:0000256" key="1">
    <source>
        <dbReference type="ARBA" id="ARBA00023002"/>
    </source>
</evidence>
<dbReference type="PANTHER" id="PTHR43148">
    <property type="entry name" value="GLYCERALDEHYDE-3-PHOSPHATE DEHYDROGENASE 2"/>
    <property type="match status" value="1"/>
</dbReference>
<accession>A0A2W5FDK7</accession>
<dbReference type="InterPro" id="IPR036291">
    <property type="entry name" value="NAD(P)-bd_dom_sf"/>
</dbReference>
<evidence type="ECO:0000259" key="2">
    <source>
        <dbReference type="SMART" id="SM00846"/>
    </source>
</evidence>
<sequence length="67" mass="7367">MTTKVAINGFGRIGRLVARALYEAKRSDIELVAINDLADTETNAHLLKYDSVHGKFPFSVEVSGNDM</sequence>
<name>A0A2W5FDK7_9BACT</name>
<protein>
    <submittedName>
        <fullName evidence="3">Erythrose-4-phosphate dehydrogenase</fullName>
        <ecNumber evidence="3">1.2.1.12</ecNumber>
    </submittedName>
</protein>
<evidence type="ECO:0000313" key="4">
    <source>
        <dbReference type="Proteomes" id="UP000249739"/>
    </source>
</evidence>
<reference evidence="3 4" key="1">
    <citation type="submission" date="2017-08" db="EMBL/GenBank/DDBJ databases">
        <title>Infants hospitalized years apart are colonized by the same room-sourced microbial strains.</title>
        <authorList>
            <person name="Brooks B."/>
            <person name="Olm M.R."/>
            <person name="Firek B.A."/>
            <person name="Baker R."/>
            <person name="Thomas B.C."/>
            <person name="Morowitz M.J."/>
            <person name="Banfield J.F."/>
        </authorList>
    </citation>
    <scope>NUCLEOTIDE SEQUENCE [LARGE SCALE GENOMIC DNA]</scope>
    <source>
        <strain evidence="3">S2_006_000_R2_64</strain>
    </source>
</reference>
<proteinExistence type="predicted"/>
<dbReference type="SMART" id="SM00846">
    <property type="entry name" value="Gp_dh_N"/>
    <property type="match status" value="1"/>
</dbReference>
<dbReference type="Pfam" id="PF00044">
    <property type="entry name" value="Gp_dh_N"/>
    <property type="match status" value="1"/>
</dbReference>
<dbReference type="EMBL" id="QFOT01000180">
    <property type="protein sequence ID" value="PZP53448.1"/>
    <property type="molecule type" value="Genomic_DNA"/>
</dbReference>
<dbReference type="InterPro" id="IPR020831">
    <property type="entry name" value="GlycerAld/Erythrose_P_DH"/>
</dbReference>
<dbReference type="SUPFAM" id="SSF51735">
    <property type="entry name" value="NAD(P)-binding Rossmann-fold domains"/>
    <property type="match status" value="1"/>
</dbReference>
<feature type="non-terminal residue" evidence="3">
    <location>
        <position position="67"/>
    </location>
</feature>
<dbReference type="Gene3D" id="3.40.50.720">
    <property type="entry name" value="NAD(P)-binding Rossmann-like Domain"/>
    <property type="match status" value="1"/>
</dbReference>